<name>A0A7J5DZY6_NOCSI</name>
<dbReference type="InterPro" id="IPR009430">
    <property type="entry name" value="GvpL/GvpF"/>
</dbReference>
<gene>
    <name evidence="4" type="ORF">F9L07_06115</name>
</gene>
<evidence type="ECO:0000256" key="1">
    <source>
        <dbReference type="ARBA" id="ARBA00022987"/>
    </source>
</evidence>
<dbReference type="AlphaFoldDB" id="A0A7J5DZY6"/>
<dbReference type="RefSeq" id="WP_151578945.1">
    <property type="nucleotide sequence ID" value="NZ_WBVM01000001.1"/>
</dbReference>
<protein>
    <submittedName>
        <fullName evidence="4">GvpL/GvpF family gas vesicle protein</fullName>
    </submittedName>
</protein>
<comment type="similarity">
    <text evidence="3">Belongs to the gas vesicle GvpF/GvpL family.</text>
</comment>
<evidence type="ECO:0000313" key="5">
    <source>
        <dbReference type="Proteomes" id="UP000449906"/>
    </source>
</evidence>
<sequence>MTDDERSSARYLYAVCRGLDPAVLQGVPGLGDAPLEVVVQQDLAAVVSTVSLAVFGEEALRRNLEDIAWLEETARVHDQVVRAVSRCAPTAPMRLATICFDDAVVRARLREWYVDLAHVLDRIEGCSEWSVKVLTAPTEPAIDDPAAPAVTNGADYLRRKKLLAERRSAHDSSVAEAAGRIHDALVLLARASRVLPAQDPRLSGHRGTMVLNAAYLVPDQERAAFAALVEQLCTHDDRVVVYSRGPWPPYSFAMLEAR</sequence>
<proteinExistence type="inferred from homology"/>
<dbReference type="Proteomes" id="UP000449906">
    <property type="component" value="Unassembled WGS sequence"/>
</dbReference>
<keyword evidence="1" id="KW-0304">Gas vesicle</keyword>
<evidence type="ECO:0000256" key="2">
    <source>
        <dbReference type="ARBA" id="ARBA00035108"/>
    </source>
</evidence>
<evidence type="ECO:0000313" key="4">
    <source>
        <dbReference type="EMBL" id="KAB2811463.1"/>
    </source>
</evidence>
<organism evidence="4 5">
    <name type="scientific">Nocardioides simplex</name>
    <name type="common">Arthrobacter simplex</name>
    <dbReference type="NCBI Taxonomy" id="2045"/>
    <lineage>
        <taxon>Bacteria</taxon>
        <taxon>Bacillati</taxon>
        <taxon>Actinomycetota</taxon>
        <taxon>Actinomycetes</taxon>
        <taxon>Propionibacteriales</taxon>
        <taxon>Nocardioidaceae</taxon>
        <taxon>Pimelobacter</taxon>
    </lineage>
</organism>
<evidence type="ECO:0000256" key="3">
    <source>
        <dbReference type="ARBA" id="ARBA00035643"/>
    </source>
</evidence>
<dbReference type="GO" id="GO:0031411">
    <property type="term" value="C:gas vesicle"/>
    <property type="evidence" value="ECO:0007669"/>
    <property type="project" value="UniProtKB-SubCell"/>
</dbReference>
<dbReference type="PANTHER" id="PTHR36852:SF1">
    <property type="entry name" value="PROTEIN GVPL 2"/>
    <property type="match status" value="1"/>
</dbReference>
<comment type="caution">
    <text evidence="4">The sequence shown here is derived from an EMBL/GenBank/DDBJ whole genome shotgun (WGS) entry which is preliminary data.</text>
</comment>
<dbReference type="Pfam" id="PF06386">
    <property type="entry name" value="GvpL_GvpF"/>
    <property type="match status" value="1"/>
</dbReference>
<dbReference type="GO" id="GO:0031412">
    <property type="term" value="P:gas vesicle organization"/>
    <property type="evidence" value="ECO:0007669"/>
    <property type="project" value="InterPro"/>
</dbReference>
<comment type="subcellular location">
    <subcellularLocation>
        <location evidence="2">Gas vesicle</location>
    </subcellularLocation>
</comment>
<accession>A0A7J5DZY6</accession>
<dbReference type="PANTHER" id="PTHR36852">
    <property type="entry name" value="PROTEIN GVPL 2"/>
    <property type="match status" value="1"/>
</dbReference>
<dbReference type="EMBL" id="WBVM01000001">
    <property type="protein sequence ID" value="KAB2811463.1"/>
    <property type="molecule type" value="Genomic_DNA"/>
</dbReference>
<reference evidence="4 5" key="1">
    <citation type="submission" date="2019-09" db="EMBL/GenBank/DDBJ databases">
        <title>Pimelobacter sp. isolated from Paulinella.</title>
        <authorList>
            <person name="Jeong S.E."/>
        </authorList>
    </citation>
    <scope>NUCLEOTIDE SEQUENCE [LARGE SCALE GENOMIC DNA]</scope>
    <source>
        <strain evidence="4 5">Pch-N</strain>
    </source>
</reference>